<reference evidence="1 2" key="1">
    <citation type="submission" date="2019-08" db="EMBL/GenBank/DDBJ databases">
        <authorList>
            <person name="Alioto T."/>
            <person name="Alioto T."/>
            <person name="Gomez Garrido J."/>
        </authorList>
    </citation>
    <scope>NUCLEOTIDE SEQUENCE [LARGE SCALE GENOMIC DNA]</scope>
</reference>
<keyword evidence="2" id="KW-1185">Reference proteome</keyword>
<dbReference type="AlphaFoldDB" id="A0A5E4MY30"/>
<evidence type="ECO:0000313" key="2">
    <source>
        <dbReference type="Proteomes" id="UP000325440"/>
    </source>
</evidence>
<accession>A0A5E4MY30</accession>
<organism evidence="1 2">
    <name type="scientific">Cinara cedri</name>
    <dbReference type="NCBI Taxonomy" id="506608"/>
    <lineage>
        <taxon>Eukaryota</taxon>
        <taxon>Metazoa</taxon>
        <taxon>Ecdysozoa</taxon>
        <taxon>Arthropoda</taxon>
        <taxon>Hexapoda</taxon>
        <taxon>Insecta</taxon>
        <taxon>Pterygota</taxon>
        <taxon>Neoptera</taxon>
        <taxon>Paraneoptera</taxon>
        <taxon>Hemiptera</taxon>
        <taxon>Sternorrhyncha</taxon>
        <taxon>Aphidomorpha</taxon>
        <taxon>Aphidoidea</taxon>
        <taxon>Aphididae</taxon>
        <taxon>Lachninae</taxon>
        <taxon>Cinara</taxon>
    </lineage>
</organism>
<dbReference type="Proteomes" id="UP000325440">
    <property type="component" value="Unassembled WGS sequence"/>
</dbReference>
<proteinExistence type="predicted"/>
<name>A0A5E4MY30_9HEMI</name>
<gene>
    <name evidence="1" type="ORF">CINCED_3A017009</name>
</gene>
<dbReference type="OrthoDB" id="10031901at2759"/>
<protein>
    <submittedName>
        <fullName evidence="1">Uncharacterized protein</fullName>
    </submittedName>
</protein>
<sequence length="49" mass="5650">MDTDEICMKMSDMQQIIALSAASIVNKIQQFHSMFVSQAENHMLNNYLK</sequence>
<evidence type="ECO:0000313" key="1">
    <source>
        <dbReference type="EMBL" id="VVC37251.1"/>
    </source>
</evidence>
<dbReference type="EMBL" id="CABPRJ010001444">
    <property type="protein sequence ID" value="VVC37251.1"/>
    <property type="molecule type" value="Genomic_DNA"/>
</dbReference>